<keyword evidence="2" id="KW-1185">Reference proteome</keyword>
<sequence>MDIKELKTSFDEISKQVKKETKGQPVLATLFNTLLSLFKILFELFAEQSKRFEEQNRLIEKLTGQYANKEFDSRKANDENINGRLSEKKKCVNSADKNHDRDIPKEEKAMPQKAFKTEQQVKVIGYNGEELTKEEATDEVGLLGIDCVSNTPKAQFDTYSENRNVEIVETSKLEGGFGSVFFGNKKNYFEIPDEMKVFYGAHFLFTRNIQAGHKNYKISNIGVKHLKFLSSHSSPFIAKMFKKNRKMCFKYNGVEHQHLSLLQRIFSITTYHNHYVLCFLGL</sequence>
<reference evidence="2" key="1">
    <citation type="submission" date="2017-02" db="EMBL/GenBank/DDBJ databases">
        <authorList>
            <person name="Varghese N."/>
            <person name="Submissions S."/>
        </authorList>
    </citation>
    <scope>NUCLEOTIDE SEQUENCE [LARGE SCALE GENOMIC DNA]</scope>
    <source>
        <strain evidence="2">DSM 3072</strain>
    </source>
</reference>
<proteinExistence type="predicted"/>
<dbReference type="EMBL" id="FUXX01000025">
    <property type="protein sequence ID" value="SKA64274.1"/>
    <property type="molecule type" value="Genomic_DNA"/>
</dbReference>
<organism evidence="1 2">
    <name type="scientific">Succinivibrio dextrinosolvens DSM 3072</name>
    <dbReference type="NCBI Taxonomy" id="1123324"/>
    <lineage>
        <taxon>Bacteria</taxon>
        <taxon>Pseudomonadati</taxon>
        <taxon>Pseudomonadota</taxon>
        <taxon>Gammaproteobacteria</taxon>
        <taxon>Aeromonadales</taxon>
        <taxon>Succinivibrionaceae</taxon>
        <taxon>Succinivibrio</taxon>
    </lineage>
</organism>
<accession>A0A1T4VH19</accession>
<evidence type="ECO:0000313" key="2">
    <source>
        <dbReference type="Proteomes" id="UP000242432"/>
    </source>
</evidence>
<dbReference type="AlphaFoldDB" id="A0A1T4VH19"/>
<gene>
    <name evidence="1" type="ORF">SAMN02745213_01511</name>
</gene>
<name>A0A1T4VH19_9GAMM</name>
<evidence type="ECO:0000313" key="1">
    <source>
        <dbReference type="EMBL" id="SKA64274.1"/>
    </source>
</evidence>
<dbReference type="RefSeq" id="WP_078928941.1">
    <property type="nucleotide sequence ID" value="NZ_FUXX01000025.1"/>
</dbReference>
<dbReference type="Proteomes" id="UP000242432">
    <property type="component" value="Unassembled WGS sequence"/>
</dbReference>
<protein>
    <submittedName>
        <fullName evidence="1">Uncharacterized protein</fullName>
    </submittedName>
</protein>